<dbReference type="HOGENOM" id="CLU_1532853_0_0_1"/>
<evidence type="ECO:0000313" key="1">
    <source>
        <dbReference type="EMBL" id="CBX90932.1"/>
    </source>
</evidence>
<gene>
    <name evidence="1" type="ORF">LEMA_P059660.1</name>
</gene>
<keyword evidence="2" id="KW-1185">Reference proteome</keyword>
<name>E4ZHU9_LEPMJ</name>
<sequence length="175" mass="19863">MADAESIESLLKVWLKQPYLEFTTEDGQQYEITTQDLLKISSLKFPDCWLQQDTVFAAIAALSKEKRPSDVLVLGDISVQKLYSLGKKMVTLDSLESALADLVKNNHKRWIVAPCSDGIAKGIAHMNELSERNNRSKTLPGSKVASWKVENVIHGRSWNCSWQSTSRYRRYPFGR</sequence>
<dbReference type="InParanoid" id="E4ZHU9"/>
<accession>E4ZHU9</accession>
<dbReference type="EMBL" id="FP929065">
    <property type="protein sequence ID" value="CBX90932.1"/>
    <property type="molecule type" value="Genomic_DNA"/>
</dbReference>
<evidence type="ECO:0000313" key="2">
    <source>
        <dbReference type="Proteomes" id="UP000002668"/>
    </source>
</evidence>
<dbReference type="Proteomes" id="UP000002668">
    <property type="component" value="Genome"/>
</dbReference>
<dbReference type="OrthoDB" id="3800703at2759"/>
<dbReference type="VEuPathDB" id="FungiDB:LEMA_P059660.1"/>
<organism evidence="2">
    <name type="scientific">Leptosphaeria maculans (strain JN3 / isolate v23.1.3 / race Av1-4-5-6-7-8)</name>
    <name type="common">Blackleg fungus</name>
    <name type="synonym">Phoma lingam</name>
    <dbReference type="NCBI Taxonomy" id="985895"/>
    <lineage>
        <taxon>Eukaryota</taxon>
        <taxon>Fungi</taxon>
        <taxon>Dikarya</taxon>
        <taxon>Ascomycota</taxon>
        <taxon>Pezizomycotina</taxon>
        <taxon>Dothideomycetes</taxon>
        <taxon>Pleosporomycetidae</taxon>
        <taxon>Pleosporales</taxon>
        <taxon>Pleosporineae</taxon>
        <taxon>Leptosphaeriaceae</taxon>
        <taxon>Plenodomus</taxon>
        <taxon>Plenodomus lingam/Leptosphaeria maculans species complex</taxon>
    </lineage>
</organism>
<protein>
    <submittedName>
        <fullName evidence="1">Predicted protein</fullName>
    </submittedName>
</protein>
<reference evidence="2" key="1">
    <citation type="journal article" date="2011" name="Nat. Commun.">
        <title>Effector diversification within compartments of the Leptosphaeria maculans genome affected by Repeat-Induced Point mutations.</title>
        <authorList>
            <person name="Rouxel T."/>
            <person name="Grandaubert J."/>
            <person name="Hane J.K."/>
            <person name="Hoede C."/>
            <person name="van de Wouw A.P."/>
            <person name="Couloux A."/>
            <person name="Dominguez V."/>
            <person name="Anthouard V."/>
            <person name="Bally P."/>
            <person name="Bourras S."/>
            <person name="Cozijnsen A.J."/>
            <person name="Ciuffetti L.M."/>
            <person name="Degrave A."/>
            <person name="Dilmaghani A."/>
            <person name="Duret L."/>
            <person name="Fudal I."/>
            <person name="Goodwin S.B."/>
            <person name="Gout L."/>
            <person name="Glaser N."/>
            <person name="Linglin J."/>
            <person name="Kema G.H.J."/>
            <person name="Lapalu N."/>
            <person name="Lawrence C.B."/>
            <person name="May K."/>
            <person name="Meyer M."/>
            <person name="Ollivier B."/>
            <person name="Poulain J."/>
            <person name="Schoch C.L."/>
            <person name="Simon A."/>
            <person name="Spatafora J.W."/>
            <person name="Stachowiak A."/>
            <person name="Turgeon B.G."/>
            <person name="Tyler B.M."/>
            <person name="Vincent D."/>
            <person name="Weissenbach J."/>
            <person name="Amselem J."/>
            <person name="Quesneville H."/>
            <person name="Oliver R.P."/>
            <person name="Wincker P."/>
            <person name="Balesdent M.-H."/>
            <person name="Howlett B.J."/>
        </authorList>
    </citation>
    <scope>NUCLEOTIDE SEQUENCE [LARGE SCALE GENOMIC DNA]</scope>
    <source>
        <strain evidence="2">JN3 / isolate v23.1.3 / race Av1-4-5-6-7-8</strain>
    </source>
</reference>
<proteinExistence type="predicted"/>
<dbReference type="AlphaFoldDB" id="E4ZHU9"/>